<dbReference type="PANTHER" id="PTHR44942">
    <property type="entry name" value="METHYLTRANSF_11 DOMAIN-CONTAINING PROTEIN"/>
    <property type="match status" value="1"/>
</dbReference>
<keyword evidence="3" id="KW-0808">Transferase</keyword>
<name>A0AAV4LFJ7_9BACL</name>
<dbReference type="RefSeq" id="WP_282199673.1">
    <property type="nucleotide sequence ID" value="NZ_BOQE01000001.1"/>
</dbReference>
<comment type="caution">
    <text evidence="5">The sequence shown here is derived from an EMBL/GenBank/DDBJ whole genome shotgun (WGS) entry which is preliminary data.</text>
</comment>
<dbReference type="Gene3D" id="3.40.50.150">
    <property type="entry name" value="Vaccinia Virus protein VP39"/>
    <property type="match status" value="1"/>
</dbReference>
<evidence type="ECO:0000259" key="4">
    <source>
        <dbReference type="Pfam" id="PF08241"/>
    </source>
</evidence>
<accession>A0AAV4LFJ7</accession>
<dbReference type="GO" id="GO:0008757">
    <property type="term" value="F:S-adenosylmethionine-dependent methyltransferase activity"/>
    <property type="evidence" value="ECO:0007669"/>
    <property type="project" value="InterPro"/>
</dbReference>
<sequence>MTQNEEVKKLVQSQFAKNAEKYVMSESHARGDDLSQLVNWLHPDPNWIILDIATGGGHVAKALSPHVAHVFATDLTQQMLQAAKKHLHEYQNIWYIIADAESLPFLNETFDAVTCRIAAHHFPNPENFIREVNRILRPGGKFVLIDNVSPEDQQLDQFMNTLEKLRDESHVRCHTIPEWKGWLHHWGFEERKSRIRKKTYDFPTWVKRTARSEQQIREVQGYIQSADRTIHEYFSVTINHDQIISLQVDEWMALFEKKSSNNDTV</sequence>
<protein>
    <submittedName>
        <fullName evidence="5">Methyltransferase</fullName>
    </submittedName>
</protein>
<dbReference type="SUPFAM" id="SSF53335">
    <property type="entry name" value="S-adenosyl-L-methionine-dependent methyltransferases"/>
    <property type="match status" value="1"/>
</dbReference>
<evidence type="ECO:0000313" key="6">
    <source>
        <dbReference type="Proteomes" id="UP001057291"/>
    </source>
</evidence>
<dbReference type="InterPro" id="IPR051052">
    <property type="entry name" value="Diverse_substrate_MTase"/>
</dbReference>
<feature type="domain" description="Methyltransferase type 11" evidence="4">
    <location>
        <begin position="50"/>
        <end position="144"/>
    </location>
</feature>
<evidence type="ECO:0000256" key="2">
    <source>
        <dbReference type="ARBA" id="ARBA00022603"/>
    </source>
</evidence>
<dbReference type="AlphaFoldDB" id="A0AAV4LFJ7"/>
<dbReference type="InterPro" id="IPR013216">
    <property type="entry name" value="Methyltransf_11"/>
</dbReference>
<evidence type="ECO:0000256" key="3">
    <source>
        <dbReference type="ARBA" id="ARBA00022679"/>
    </source>
</evidence>
<dbReference type="GO" id="GO:0032259">
    <property type="term" value="P:methylation"/>
    <property type="evidence" value="ECO:0007669"/>
    <property type="project" value="UniProtKB-KW"/>
</dbReference>
<dbReference type="EMBL" id="BOQE01000001">
    <property type="protein sequence ID" value="GIM46596.1"/>
    <property type="molecule type" value="Genomic_DNA"/>
</dbReference>
<keyword evidence="6" id="KW-1185">Reference proteome</keyword>
<dbReference type="CDD" id="cd02440">
    <property type="entry name" value="AdoMet_MTases"/>
    <property type="match status" value="1"/>
</dbReference>
<proteinExistence type="inferred from homology"/>
<dbReference type="Proteomes" id="UP001057291">
    <property type="component" value="Unassembled WGS sequence"/>
</dbReference>
<dbReference type="PANTHER" id="PTHR44942:SF4">
    <property type="entry name" value="METHYLTRANSFERASE TYPE 11 DOMAIN-CONTAINING PROTEIN"/>
    <property type="match status" value="1"/>
</dbReference>
<dbReference type="InterPro" id="IPR029063">
    <property type="entry name" value="SAM-dependent_MTases_sf"/>
</dbReference>
<gene>
    <name evidence="5" type="ORF">DNHGIG_21450</name>
</gene>
<comment type="similarity">
    <text evidence="1">Belongs to the methyltransferase superfamily.</text>
</comment>
<evidence type="ECO:0000313" key="5">
    <source>
        <dbReference type="EMBL" id="GIM46596.1"/>
    </source>
</evidence>
<dbReference type="Pfam" id="PF08241">
    <property type="entry name" value="Methyltransf_11"/>
    <property type="match status" value="1"/>
</dbReference>
<keyword evidence="2 5" id="KW-0489">Methyltransferase</keyword>
<reference evidence="5" key="1">
    <citation type="journal article" date="2023" name="Int. J. Syst. Evol. Microbiol.">
        <title>Collibacillus ludicampi gen. nov., sp. nov., a new soil bacterium of the family Alicyclobacillaceae.</title>
        <authorList>
            <person name="Jojima T."/>
            <person name="Ioku Y."/>
            <person name="Fukuta Y."/>
            <person name="Shirasaka N."/>
            <person name="Matsumura Y."/>
            <person name="Mori M."/>
        </authorList>
    </citation>
    <scope>NUCLEOTIDE SEQUENCE</scope>
    <source>
        <strain evidence="5">TP075</strain>
    </source>
</reference>
<organism evidence="5 6">
    <name type="scientific">Collibacillus ludicampi</name>
    <dbReference type="NCBI Taxonomy" id="2771369"/>
    <lineage>
        <taxon>Bacteria</taxon>
        <taxon>Bacillati</taxon>
        <taxon>Bacillota</taxon>
        <taxon>Bacilli</taxon>
        <taxon>Bacillales</taxon>
        <taxon>Alicyclobacillaceae</taxon>
        <taxon>Collibacillus</taxon>
    </lineage>
</organism>
<evidence type="ECO:0000256" key="1">
    <source>
        <dbReference type="ARBA" id="ARBA00008361"/>
    </source>
</evidence>